<dbReference type="InterPro" id="IPR052954">
    <property type="entry name" value="GPCR-Ligand_Int"/>
</dbReference>
<feature type="transmembrane region" description="Helical" evidence="6">
    <location>
        <begin position="300"/>
        <end position="322"/>
    </location>
</feature>
<sequence length="545" mass="62056">MSEGNFSWLTQSFTTYNQSNLSTENYYIPLFDEYAEMDKYMISYYLMGVSTLCICCFGALGNILSLCVLTRRSVGSPTTNIYLISLAIADLLVLFATILTAIKDSRKPMKDQLVLLSWQDAPFVPRSYPYFHATAIMFQVTSVWLTVAFTSDRYMMICHPFVAKRWCTVKLAKFLILSINLTSLIYGIPRYFEYTEFEIYLPPGFLVDSEVSKASSSIYSTNANNRTEQRVIWYDLSDFGRSESFRNIYHLWSWNLLVVGIPLLTIAIMNSFLIREVRRSNSRGAKQNQRREARRQETDIMLIGVIVIFFICQIPAAVSHISWAVIPPNETQKLFWFLLNEIGNLLIVINSAINLLPYYVFSRRFRRQFTQMFCPFRIVRENGLHCIYIPRWAADNLAKYASDNAGTTGALGGCTPINKGTGLRHTLYACGGVRQMSIMPPVTPGVTENAQLGKSANRNSTTRPERFLRYSEQTRASCGAGKLSHPVSDSRIDSVPKLNRASLKAISILPEKHEIMEDKFQNDVRHSKECSQLPHTTIDSVPIIK</sequence>
<dbReference type="SUPFAM" id="SSF81321">
    <property type="entry name" value="Family A G protein-coupled receptor-like"/>
    <property type="match status" value="1"/>
</dbReference>
<dbReference type="Pfam" id="PF10324">
    <property type="entry name" value="7TM_GPCR_Srw"/>
    <property type="match status" value="1"/>
</dbReference>
<feature type="domain" description="G-protein coupled receptors family 1 profile" evidence="7">
    <location>
        <begin position="61"/>
        <end position="358"/>
    </location>
</feature>
<dbReference type="CDD" id="cd14978">
    <property type="entry name" value="7tmA_FMRFamide_R-like"/>
    <property type="match status" value="1"/>
</dbReference>
<keyword evidence="8" id="KW-0675">Receptor</keyword>
<evidence type="ECO:0000256" key="1">
    <source>
        <dbReference type="ARBA" id="ARBA00004370"/>
    </source>
</evidence>
<feature type="region of interest" description="Disordered" evidence="5">
    <location>
        <begin position="524"/>
        <end position="545"/>
    </location>
</feature>
<reference evidence="8 9" key="1">
    <citation type="submission" date="2019-04" db="EMBL/GenBank/DDBJ databases">
        <title>Annotation for the trematode Fasciola gigantica.</title>
        <authorList>
            <person name="Choi Y.-J."/>
        </authorList>
    </citation>
    <scope>NUCLEOTIDE SEQUENCE [LARGE SCALE GENOMIC DNA]</scope>
    <source>
        <strain evidence="8">Uganda_cow_1</strain>
    </source>
</reference>
<dbReference type="Proteomes" id="UP000316759">
    <property type="component" value="Unassembled WGS sequence"/>
</dbReference>
<dbReference type="PANTHER" id="PTHR46641:SF2">
    <property type="entry name" value="FMRFAMIDE RECEPTOR"/>
    <property type="match status" value="1"/>
</dbReference>
<evidence type="ECO:0000313" key="9">
    <source>
        <dbReference type="Proteomes" id="UP000316759"/>
    </source>
</evidence>
<dbReference type="GO" id="GO:0008528">
    <property type="term" value="F:G protein-coupled peptide receptor activity"/>
    <property type="evidence" value="ECO:0007669"/>
    <property type="project" value="InterPro"/>
</dbReference>
<dbReference type="STRING" id="46835.A0A504YXZ5"/>
<dbReference type="InterPro" id="IPR017452">
    <property type="entry name" value="GPCR_Rhodpsn_7TM"/>
</dbReference>
<proteinExistence type="predicted"/>
<feature type="transmembrane region" description="Helical" evidence="6">
    <location>
        <begin position="130"/>
        <end position="150"/>
    </location>
</feature>
<dbReference type="Gene3D" id="1.20.1070.10">
    <property type="entry name" value="Rhodopsin 7-helix transmembrane proteins"/>
    <property type="match status" value="1"/>
</dbReference>
<dbReference type="GO" id="GO:0016020">
    <property type="term" value="C:membrane"/>
    <property type="evidence" value="ECO:0007669"/>
    <property type="project" value="UniProtKB-SubCell"/>
</dbReference>
<evidence type="ECO:0000313" key="8">
    <source>
        <dbReference type="EMBL" id="TPP64881.1"/>
    </source>
</evidence>
<keyword evidence="4 6" id="KW-0472">Membrane</keyword>
<keyword evidence="9" id="KW-1185">Reference proteome</keyword>
<gene>
    <name evidence="8" type="ORF">FGIG_10968</name>
</gene>
<comment type="subcellular location">
    <subcellularLocation>
        <location evidence="1">Membrane</location>
    </subcellularLocation>
</comment>
<protein>
    <submittedName>
        <fullName evidence="8">FMRFamide receptor</fullName>
    </submittedName>
</protein>
<dbReference type="InterPro" id="IPR000276">
    <property type="entry name" value="GPCR_Rhodpsn"/>
</dbReference>
<evidence type="ECO:0000256" key="5">
    <source>
        <dbReference type="SAM" id="MobiDB-lite"/>
    </source>
</evidence>
<accession>A0A504YXZ5</accession>
<evidence type="ECO:0000256" key="6">
    <source>
        <dbReference type="SAM" id="Phobius"/>
    </source>
</evidence>
<dbReference type="PRINTS" id="PR00237">
    <property type="entry name" value="GPCRRHODOPSN"/>
</dbReference>
<feature type="transmembrane region" description="Helical" evidence="6">
    <location>
        <begin position="42"/>
        <end position="69"/>
    </location>
</feature>
<dbReference type="InterPro" id="IPR019427">
    <property type="entry name" value="7TM_GPCR_serpentine_rcpt_Srw"/>
</dbReference>
<comment type="caution">
    <text evidence="8">The sequence shown here is derived from an EMBL/GenBank/DDBJ whole genome shotgun (WGS) entry which is preliminary data.</text>
</comment>
<evidence type="ECO:0000259" key="7">
    <source>
        <dbReference type="PROSITE" id="PS50262"/>
    </source>
</evidence>
<dbReference type="AlphaFoldDB" id="A0A504YXZ5"/>
<dbReference type="OrthoDB" id="10011262at2759"/>
<feature type="transmembrane region" description="Helical" evidence="6">
    <location>
        <begin position="342"/>
        <end position="361"/>
    </location>
</feature>
<keyword evidence="3 6" id="KW-1133">Transmembrane helix</keyword>
<feature type="transmembrane region" description="Helical" evidence="6">
    <location>
        <begin position="171"/>
        <end position="192"/>
    </location>
</feature>
<evidence type="ECO:0000256" key="3">
    <source>
        <dbReference type="ARBA" id="ARBA00022989"/>
    </source>
</evidence>
<evidence type="ECO:0000256" key="4">
    <source>
        <dbReference type="ARBA" id="ARBA00023136"/>
    </source>
</evidence>
<dbReference type="EMBL" id="SUNJ01003937">
    <property type="protein sequence ID" value="TPP64881.1"/>
    <property type="molecule type" value="Genomic_DNA"/>
</dbReference>
<evidence type="ECO:0000256" key="2">
    <source>
        <dbReference type="ARBA" id="ARBA00022692"/>
    </source>
</evidence>
<feature type="transmembrane region" description="Helical" evidence="6">
    <location>
        <begin position="251"/>
        <end position="273"/>
    </location>
</feature>
<keyword evidence="2 6" id="KW-0812">Transmembrane</keyword>
<dbReference type="PROSITE" id="PS50262">
    <property type="entry name" value="G_PROTEIN_RECEP_F1_2"/>
    <property type="match status" value="1"/>
</dbReference>
<name>A0A504YXZ5_FASGI</name>
<dbReference type="PANTHER" id="PTHR46641">
    <property type="entry name" value="FMRFAMIDE RECEPTOR-RELATED"/>
    <property type="match status" value="1"/>
</dbReference>
<organism evidence="8 9">
    <name type="scientific">Fasciola gigantica</name>
    <name type="common">Giant liver fluke</name>
    <dbReference type="NCBI Taxonomy" id="46835"/>
    <lineage>
        <taxon>Eukaryota</taxon>
        <taxon>Metazoa</taxon>
        <taxon>Spiralia</taxon>
        <taxon>Lophotrochozoa</taxon>
        <taxon>Platyhelminthes</taxon>
        <taxon>Trematoda</taxon>
        <taxon>Digenea</taxon>
        <taxon>Plagiorchiida</taxon>
        <taxon>Echinostomata</taxon>
        <taxon>Echinostomatoidea</taxon>
        <taxon>Fasciolidae</taxon>
        <taxon>Fasciola</taxon>
    </lineage>
</organism>
<feature type="transmembrane region" description="Helical" evidence="6">
    <location>
        <begin position="81"/>
        <end position="102"/>
    </location>
</feature>